<dbReference type="Pfam" id="PF18962">
    <property type="entry name" value="Por_Secre_tail"/>
    <property type="match status" value="1"/>
</dbReference>
<dbReference type="NCBIfam" id="TIGR04183">
    <property type="entry name" value="Por_Secre_tail"/>
    <property type="match status" value="1"/>
</dbReference>
<evidence type="ECO:0000313" key="2">
    <source>
        <dbReference type="EMBL" id="SKB28367.1"/>
    </source>
</evidence>
<feature type="domain" description="Secretion system C-terminal sorting" evidence="1">
    <location>
        <begin position="102"/>
        <end position="179"/>
    </location>
</feature>
<dbReference type="InterPro" id="IPR026444">
    <property type="entry name" value="Secre_tail"/>
</dbReference>
<dbReference type="Proteomes" id="UP000189981">
    <property type="component" value="Unassembled WGS sequence"/>
</dbReference>
<evidence type="ECO:0000259" key="1">
    <source>
        <dbReference type="Pfam" id="PF18962"/>
    </source>
</evidence>
<organism evidence="2 3">
    <name type="scientific">Daejeonella lutea</name>
    <dbReference type="NCBI Taxonomy" id="572036"/>
    <lineage>
        <taxon>Bacteria</taxon>
        <taxon>Pseudomonadati</taxon>
        <taxon>Bacteroidota</taxon>
        <taxon>Sphingobacteriia</taxon>
        <taxon>Sphingobacteriales</taxon>
        <taxon>Sphingobacteriaceae</taxon>
        <taxon>Daejeonella</taxon>
    </lineage>
</organism>
<gene>
    <name evidence="2" type="ORF">SAMN05661099_0162</name>
</gene>
<proteinExistence type="predicted"/>
<protein>
    <submittedName>
        <fullName evidence="2">Por secretion system C-terminal sorting domain-containing protein</fullName>
    </submittedName>
</protein>
<dbReference type="STRING" id="572036.SAMN05661099_0162"/>
<sequence>MRNFYLRLLVLFITLGGMLMPGHIDAFASTSEVLTDTSKVIKATISTKITDTRLNKPAFLKNGVMVNFVPFKPAKDKVFAGGAGSKGFKPGDSDKVLNNVKVYPNPVSDQLNLSYSISKDANVTIKIMDVLGNEITTLLTERLSAGEQANSFNISSRLNSGFYFIRVSVAGEIITKRISVL</sequence>
<dbReference type="EMBL" id="FUYR01000001">
    <property type="protein sequence ID" value="SKB28367.1"/>
    <property type="molecule type" value="Genomic_DNA"/>
</dbReference>
<dbReference type="AlphaFoldDB" id="A0A1T5A0R7"/>
<dbReference type="RefSeq" id="WP_079700670.1">
    <property type="nucleotide sequence ID" value="NZ_FUYR01000001.1"/>
</dbReference>
<keyword evidence="3" id="KW-1185">Reference proteome</keyword>
<name>A0A1T5A0R7_9SPHI</name>
<dbReference type="OrthoDB" id="1523755at2"/>
<accession>A0A1T5A0R7</accession>
<reference evidence="3" key="1">
    <citation type="submission" date="2017-02" db="EMBL/GenBank/DDBJ databases">
        <authorList>
            <person name="Varghese N."/>
            <person name="Submissions S."/>
        </authorList>
    </citation>
    <scope>NUCLEOTIDE SEQUENCE [LARGE SCALE GENOMIC DNA]</scope>
    <source>
        <strain evidence="3">DSM 22385</strain>
    </source>
</reference>
<evidence type="ECO:0000313" key="3">
    <source>
        <dbReference type="Proteomes" id="UP000189981"/>
    </source>
</evidence>
<dbReference type="Gene3D" id="2.60.40.4070">
    <property type="match status" value="1"/>
</dbReference>